<evidence type="ECO:0000313" key="5">
    <source>
        <dbReference type="Proteomes" id="UP000784064"/>
    </source>
</evidence>
<reference evidence="2" key="2">
    <citation type="submission" date="2021-01" db="EMBL/GenBank/DDBJ databases">
        <authorList>
            <person name="Yu Y."/>
        </authorList>
    </citation>
    <scope>NUCLEOTIDE SEQUENCE</scope>
    <source>
        <strain evidence="2">As-5</strain>
        <strain evidence="3">As-6</strain>
    </source>
</reference>
<feature type="domain" description="DUF1737" evidence="1">
    <location>
        <begin position="10"/>
        <end position="56"/>
    </location>
</feature>
<dbReference type="RefSeq" id="WP_205405422.1">
    <property type="nucleotide sequence ID" value="NZ_JAFFTA010000020.1"/>
</dbReference>
<reference evidence="4" key="1">
    <citation type="submission" date="2021-01" db="EMBL/GenBank/DDBJ databases">
        <title>Stenotrophomonas maltophilia.</title>
        <authorList>
            <person name="Yu Y."/>
        </authorList>
    </citation>
    <scope>NUCLEOTIDE SEQUENCE [LARGE SCALE GENOMIC DNA]</scope>
    <source>
        <strain evidence="4">As-6</strain>
    </source>
</reference>
<evidence type="ECO:0000313" key="2">
    <source>
        <dbReference type="EMBL" id="MBM9914550.1"/>
    </source>
</evidence>
<dbReference type="EMBL" id="JAFFTB010000018">
    <property type="protein sequence ID" value="MBM9938679.1"/>
    <property type="molecule type" value="Genomic_DNA"/>
</dbReference>
<keyword evidence="4" id="KW-1185">Reference proteome</keyword>
<dbReference type="AlphaFoldDB" id="A0AAW4GKC5"/>
<accession>A0AAW4GKC5</accession>
<dbReference type="Pfam" id="PF08410">
    <property type="entry name" value="DUF1737"/>
    <property type="match status" value="1"/>
</dbReference>
<comment type="caution">
    <text evidence="2">The sequence shown here is derived from an EMBL/GenBank/DDBJ whole genome shotgun (WGS) entry which is preliminary data.</text>
</comment>
<gene>
    <name evidence="2" type="ORF">JJW18_13845</name>
    <name evidence="3" type="ORF">JJW19_11040</name>
</gene>
<protein>
    <submittedName>
        <fullName evidence="2">DUF1737 domain-containing protein</fullName>
    </submittedName>
</protein>
<organism evidence="2 5">
    <name type="scientific">Stenotrophomonas lactitubi</name>
    <dbReference type="NCBI Taxonomy" id="2045214"/>
    <lineage>
        <taxon>Bacteria</taxon>
        <taxon>Pseudomonadati</taxon>
        <taxon>Pseudomonadota</taxon>
        <taxon>Gammaproteobacteria</taxon>
        <taxon>Lysobacterales</taxon>
        <taxon>Lysobacteraceae</taxon>
        <taxon>Stenotrophomonas</taxon>
    </lineage>
</organism>
<dbReference type="Proteomes" id="UP000749453">
    <property type="component" value="Unassembled WGS sequence"/>
</dbReference>
<evidence type="ECO:0000313" key="4">
    <source>
        <dbReference type="Proteomes" id="UP000749453"/>
    </source>
</evidence>
<dbReference type="Proteomes" id="UP000784064">
    <property type="component" value="Unassembled WGS sequence"/>
</dbReference>
<dbReference type="EMBL" id="JAFFTA010000020">
    <property type="protein sequence ID" value="MBM9914550.1"/>
    <property type="molecule type" value="Genomic_DNA"/>
</dbReference>
<evidence type="ECO:0000259" key="1">
    <source>
        <dbReference type="Pfam" id="PF08410"/>
    </source>
</evidence>
<proteinExistence type="predicted"/>
<dbReference type="InterPro" id="IPR013619">
    <property type="entry name" value="DUF1737"/>
</dbReference>
<sequence>MKEAKSTQLVYRLLTGVDDAGFCKRVSAALRDGFHLHGSPVMTFDGEKVIVGQAVTRRMSESEHGD</sequence>
<name>A0AAW4GKC5_9GAMM</name>
<evidence type="ECO:0000313" key="3">
    <source>
        <dbReference type="EMBL" id="MBM9938679.1"/>
    </source>
</evidence>